<keyword evidence="9" id="KW-1185">Reference proteome</keyword>
<proteinExistence type="inferred from homology"/>
<feature type="site" description="Important for catalytic activity" evidence="7">
    <location>
        <position position="222"/>
    </location>
</feature>
<keyword evidence="4 7" id="KW-0472">Membrane</keyword>
<dbReference type="GO" id="GO:0005886">
    <property type="term" value="C:plasma membrane"/>
    <property type="evidence" value="ECO:0007669"/>
    <property type="project" value="UniProtKB-UniRule"/>
</dbReference>
<evidence type="ECO:0000313" key="8">
    <source>
        <dbReference type="EMBL" id="EGJ71034.1"/>
    </source>
</evidence>
<dbReference type="GO" id="GO:0009252">
    <property type="term" value="P:peptidoglycan biosynthetic process"/>
    <property type="evidence" value="ECO:0007669"/>
    <property type="project" value="UniProtKB-UniRule"/>
</dbReference>
<evidence type="ECO:0000256" key="5">
    <source>
        <dbReference type="ARBA" id="ARBA00023239"/>
    </source>
</evidence>
<protein>
    <recommendedName>
        <fullName evidence="7">Endolytic murein transglycosylase</fullName>
        <ecNumber evidence="7">4.2.2.29</ecNumber>
    </recommendedName>
    <alternativeName>
        <fullName evidence="7">Peptidoglycan lytic transglycosylase</fullName>
    </alternativeName>
    <alternativeName>
        <fullName evidence="7">Peptidoglycan polymerization terminase</fullName>
    </alternativeName>
</protein>
<dbReference type="Pfam" id="PF02618">
    <property type="entry name" value="YceG"/>
    <property type="match status" value="1"/>
</dbReference>
<keyword evidence="1 7" id="KW-1003">Cell membrane</keyword>
<sequence>MAILNKRKKVFASLLLILLVLGCTLFTTVYFMFLKPINIKLESTTFYINRDDNMDSVYIHLQESLQKPIPYGFKLLSTYKKYPKQIHTGKYTITNQDTSYSLFLKLFRGNQTPTKLVINNVRTLDQLAQKVGDQLMIESFEIQHYFDDIQFLDSLGYTKETLPALFIPNTYEVYWNIEVEDFFKRMGKEHLRFWNEERTKLAQEIGLSAIEVATLASIVEEETNANDEKPMVAGLYMNRLKRGMPLQADPTIKFALQDFAIKRITNKDLEVDSPYNTYIHTGLPPGPIRFASIQGLESVLNYSKHNYLYMCAKEDFSGKHNFATNLNDHMVNARKYWRALNQRKIYKLGDN</sequence>
<dbReference type="HOGENOM" id="CLU_025574_2_0_10"/>
<evidence type="ECO:0000256" key="2">
    <source>
        <dbReference type="ARBA" id="ARBA00022692"/>
    </source>
</evidence>
<dbReference type="STRING" id="679937.Bcop_0820"/>
<dbReference type="HAMAP" id="MF_02065">
    <property type="entry name" value="MltG"/>
    <property type="match status" value="1"/>
</dbReference>
<reference evidence="8 9" key="1">
    <citation type="journal article" date="2011" name="Stand. Genomic Sci.">
        <title>Non-contiguous finished genome sequence of Bacteroides coprosuis type strain (PC139).</title>
        <authorList>
            <person name="Land M."/>
            <person name="Held B."/>
            <person name="Gronow S."/>
            <person name="Abt B."/>
            <person name="Lucas S."/>
            <person name="Del Rio T.G."/>
            <person name="Nolan M."/>
            <person name="Tice H."/>
            <person name="Cheng J.F."/>
            <person name="Pitluck S."/>
            <person name="Liolios K."/>
            <person name="Pagani I."/>
            <person name="Ivanova N."/>
            <person name="Mavromatis K."/>
            <person name="Mikhailova N."/>
            <person name="Pati A."/>
            <person name="Tapia R."/>
            <person name="Han C."/>
            <person name="Goodwin L."/>
            <person name="Chen A."/>
            <person name="Palaniappan K."/>
            <person name="Hauser L."/>
            <person name="Brambilla E.M."/>
            <person name="Rohde M."/>
            <person name="Goker M."/>
            <person name="Detter J.C."/>
            <person name="Woyke T."/>
            <person name="Bristow J."/>
            <person name="Eisen J.A."/>
            <person name="Markowitz V."/>
            <person name="Hugenholtz P."/>
            <person name="Kyrpides N.C."/>
            <person name="Klenk H.P."/>
            <person name="Lapidus A."/>
        </authorList>
    </citation>
    <scope>NUCLEOTIDE SEQUENCE</scope>
    <source>
        <strain evidence="8 9">DSM 18011</strain>
    </source>
</reference>
<keyword evidence="2 7" id="KW-0812">Transmembrane</keyword>
<dbReference type="Gene3D" id="3.30.160.60">
    <property type="entry name" value="Classic Zinc Finger"/>
    <property type="match status" value="1"/>
</dbReference>
<dbReference type="CDD" id="cd08010">
    <property type="entry name" value="MltG_like"/>
    <property type="match status" value="1"/>
</dbReference>
<dbReference type="GO" id="GO:0008932">
    <property type="term" value="F:lytic endotransglycosylase activity"/>
    <property type="evidence" value="ECO:0007669"/>
    <property type="project" value="UniProtKB-UniRule"/>
</dbReference>
<dbReference type="eggNOG" id="COG1559">
    <property type="taxonomic scope" value="Bacteria"/>
</dbReference>
<comment type="function">
    <text evidence="7">Functions as a peptidoglycan terminase that cleaves nascent peptidoglycan strands endolytically to terminate their elongation.</text>
</comment>
<dbReference type="Proteomes" id="UP000018439">
    <property type="component" value="Chromosome"/>
</dbReference>
<dbReference type="AlphaFoldDB" id="F3ZTE4"/>
<evidence type="ECO:0000256" key="3">
    <source>
        <dbReference type="ARBA" id="ARBA00022989"/>
    </source>
</evidence>
<comment type="catalytic activity">
    <reaction evidence="7">
        <text>a peptidoglycan chain = a peptidoglycan chain with N-acetyl-1,6-anhydromuramyl-[peptide] at the reducing end + a peptidoglycan chain with N-acetylglucosamine at the non-reducing end.</text>
        <dbReference type="EC" id="4.2.2.29"/>
    </reaction>
</comment>
<evidence type="ECO:0000256" key="6">
    <source>
        <dbReference type="ARBA" id="ARBA00023316"/>
    </source>
</evidence>
<dbReference type="PANTHER" id="PTHR30518">
    <property type="entry name" value="ENDOLYTIC MUREIN TRANSGLYCOSYLASE"/>
    <property type="match status" value="1"/>
</dbReference>
<dbReference type="PROSITE" id="PS51257">
    <property type="entry name" value="PROKAR_LIPOPROTEIN"/>
    <property type="match status" value="1"/>
</dbReference>
<organism evidence="8 9">
    <name type="scientific">Bacteroides coprosuis DSM 18011</name>
    <dbReference type="NCBI Taxonomy" id="679937"/>
    <lineage>
        <taxon>Bacteria</taxon>
        <taxon>Pseudomonadati</taxon>
        <taxon>Bacteroidota</taxon>
        <taxon>Bacteroidia</taxon>
        <taxon>Bacteroidales</taxon>
        <taxon>Bacteroidaceae</taxon>
        <taxon>Bacteroides</taxon>
    </lineage>
</organism>
<dbReference type="OrthoDB" id="9814591at2"/>
<dbReference type="NCBIfam" id="TIGR00247">
    <property type="entry name" value="endolytic transglycosylase MltG"/>
    <property type="match status" value="1"/>
</dbReference>
<dbReference type="PANTHER" id="PTHR30518:SF2">
    <property type="entry name" value="ENDOLYTIC MUREIN TRANSGLYCOSYLASE"/>
    <property type="match status" value="1"/>
</dbReference>
<keyword evidence="5 7" id="KW-0456">Lyase</keyword>
<keyword evidence="3 7" id="KW-1133">Transmembrane helix</keyword>
<evidence type="ECO:0000256" key="4">
    <source>
        <dbReference type="ARBA" id="ARBA00023136"/>
    </source>
</evidence>
<evidence type="ECO:0000256" key="1">
    <source>
        <dbReference type="ARBA" id="ARBA00022475"/>
    </source>
</evidence>
<evidence type="ECO:0000256" key="7">
    <source>
        <dbReference type="HAMAP-Rule" id="MF_02065"/>
    </source>
</evidence>
<dbReference type="InterPro" id="IPR003770">
    <property type="entry name" value="MLTG-like"/>
</dbReference>
<gene>
    <name evidence="7" type="primary">mltG</name>
    <name evidence="8" type="ORF">Bcop_0820</name>
</gene>
<dbReference type="EMBL" id="CM001167">
    <property type="protein sequence ID" value="EGJ71034.1"/>
    <property type="molecule type" value="Genomic_DNA"/>
</dbReference>
<accession>F3ZTE4</accession>
<comment type="similarity">
    <text evidence="7">Belongs to the transglycosylase MltG family.</text>
</comment>
<dbReference type="GO" id="GO:0071555">
    <property type="term" value="P:cell wall organization"/>
    <property type="evidence" value="ECO:0007669"/>
    <property type="project" value="UniProtKB-KW"/>
</dbReference>
<evidence type="ECO:0000313" key="9">
    <source>
        <dbReference type="Proteomes" id="UP000018439"/>
    </source>
</evidence>
<keyword evidence="6 7" id="KW-0961">Cell wall biogenesis/degradation</keyword>
<dbReference type="EC" id="4.2.2.29" evidence="7"/>
<name>F3ZTE4_9BACE</name>